<evidence type="ECO:0000313" key="1">
    <source>
        <dbReference type="EMBL" id="KAG8069298.1"/>
    </source>
</evidence>
<protein>
    <submittedName>
        <fullName evidence="1">Uncharacterized protein</fullName>
    </submittedName>
</protein>
<accession>A0A8J5SCP4</accession>
<name>A0A8J5SCP4_ZIZPA</name>
<organism evidence="1 2">
    <name type="scientific">Zizania palustris</name>
    <name type="common">Northern wild rice</name>
    <dbReference type="NCBI Taxonomy" id="103762"/>
    <lineage>
        <taxon>Eukaryota</taxon>
        <taxon>Viridiplantae</taxon>
        <taxon>Streptophyta</taxon>
        <taxon>Embryophyta</taxon>
        <taxon>Tracheophyta</taxon>
        <taxon>Spermatophyta</taxon>
        <taxon>Magnoliopsida</taxon>
        <taxon>Liliopsida</taxon>
        <taxon>Poales</taxon>
        <taxon>Poaceae</taxon>
        <taxon>BOP clade</taxon>
        <taxon>Oryzoideae</taxon>
        <taxon>Oryzeae</taxon>
        <taxon>Zizaniinae</taxon>
        <taxon>Zizania</taxon>
    </lineage>
</organism>
<reference evidence="1" key="1">
    <citation type="journal article" date="2021" name="bioRxiv">
        <title>Whole Genome Assembly and Annotation of Northern Wild Rice, Zizania palustris L., Supports a Whole Genome Duplication in the Zizania Genus.</title>
        <authorList>
            <person name="Haas M."/>
            <person name="Kono T."/>
            <person name="Macchietto M."/>
            <person name="Millas R."/>
            <person name="McGilp L."/>
            <person name="Shao M."/>
            <person name="Duquette J."/>
            <person name="Hirsch C.N."/>
            <person name="Kimball J."/>
        </authorList>
    </citation>
    <scope>NUCLEOTIDE SEQUENCE</scope>
    <source>
        <tissue evidence="1">Fresh leaf tissue</tissue>
    </source>
</reference>
<comment type="caution">
    <text evidence="1">The sequence shown here is derived from an EMBL/GenBank/DDBJ whole genome shotgun (WGS) entry which is preliminary data.</text>
</comment>
<evidence type="ECO:0000313" key="2">
    <source>
        <dbReference type="Proteomes" id="UP000729402"/>
    </source>
</evidence>
<dbReference type="EMBL" id="JAAALK010000284">
    <property type="protein sequence ID" value="KAG8069298.1"/>
    <property type="molecule type" value="Genomic_DNA"/>
</dbReference>
<sequence length="99" mass="10569">MTNEQLTQGFFGILRCLDVMATSMQTLQDKQQVIRRALLTGHPGLQPLSLPSLTTAATFLPCPPAPTPAVTATVDQPTTGVPIHMMVFPSSPSPIPSWA</sequence>
<dbReference type="Proteomes" id="UP000729402">
    <property type="component" value="Unassembled WGS sequence"/>
</dbReference>
<reference evidence="1" key="2">
    <citation type="submission" date="2021-02" db="EMBL/GenBank/DDBJ databases">
        <authorList>
            <person name="Kimball J.A."/>
            <person name="Haas M.W."/>
            <person name="Macchietto M."/>
            <person name="Kono T."/>
            <person name="Duquette J."/>
            <person name="Shao M."/>
        </authorList>
    </citation>
    <scope>NUCLEOTIDE SEQUENCE</scope>
    <source>
        <tissue evidence="1">Fresh leaf tissue</tissue>
    </source>
</reference>
<dbReference type="AlphaFoldDB" id="A0A8J5SCP4"/>
<proteinExistence type="predicted"/>
<gene>
    <name evidence="1" type="ORF">GUJ93_ZPchr0005g14609</name>
</gene>
<keyword evidence="2" id="KW-1185">Reference proteome</keyword>